<dbReference type="PROSITE" id="PS51987">
    <property type="entry name" value="GS_CATALYTIC"/>
    <property type="match status" value="1"/>
</dbReference>
<dbReference type="GO" id="GO:0042402">
    <property type="term" value="P:biogenic amine catabolic process"/>
    <property type="evidence" value="ECO:0007669"/>
    <property type="project" value="UniProtKB-ARBA"/>
</dbReference>
<dbReference type="RefSeq" id="WP_101893985.1">
    <property type="nucleotide sequence ID" value="NZ_CP022684.1"/>
</dbReference>
<protein>
    <submittedName>
        <fullName evidence="8">Glutamine synthetase</fullName>
    </submittedName>
</protein>
<dbReference type="PANTHER" id="PTHR43785">
    <property type="entry name" value="GAMMA-GLUTAMYLPUTRESCINE SYNTHETASE"/>
    <property type="match status" value="1"/>
</dbReference>
<keyword evidence="3" id="KW-0547">Nucleotide-binding</keyword>
<evidence type="ECO:0000256" key="1">
    <source>
        <dbReference type="ARBA" id="ARBA00009897"/>
    </source>
</evidence>
<evidence type="ECO:0000259" key="7">
    <source>
        <dbReference type="PROSITE" id="PS51987"/>
    </source>
</evidence>
<dbReference type="KEGG" id="kak:Kalk_09330"/>
<dbReference type="OrthoDB" id="9789509at2"/>
<reference evidence="9" key="1">
    <citation type="submission" date="2017-08" db="EMBL/GenBank/DDBJ databases">
        <title>Direct submision.</title>
        <authorList>
            <person name="Kim S.-J."/>
            <person name="Rhee S.-K."/>
        </authorList>
    </citation>
    <scope>NUCLEOTIDE SEQUENCE [LARGE SCALE GENOMIC DNA]</scope>
    <source>
        <strain evidence="9">GI5</strain>
    </source>
</reference>
<dbReference type="PANTHER" id="PTHR43785:SF12">
    <property type="entry name" value="TYPE-1 GLUTAMINE SYNTHETASE 2"/>
    <property type="match status" value="1"/>
</dbReference>
<dbReference type="EMBL" id="CP022684">
    <property type="protein sequence ID" value="AUM12605.1"/>
    <property type="molecule type" value="Genomic_DNA"/>
</dbReference>
<evidence type="ECO:0000256" key="3">
    <source>
        <dbReference type="ARBA" id="ARBA00022741"/>
    </source>
</evidence>
<keyword evidence="4" id="KW-0067">ATP-binding</keyword>
<keyword evidence="9" id="KW-1185">Reference proteome</keyword>
<dbReference type="Proteomes" id="UP000235116">
    <property type="component" value="Chromosome"/>
</dbReference>
<dbReference type="SUPFAM" id="SSF55931">
    <property type="entry name" value="Glutamine synthetase/guanido kinase"/>
    <property type="match status" value="1"/>
</dbReference>
<proteinExistence type="inferred from homology"/>
<evidence type="ECO:0000256" key="4">
    <source>
        <dbReference type="ARBA" id="ARBA00022840"/>
    </source>
</evidence>
<dbReference type="FunFam" id="3.30.590.10:FF:000005">
    <property type="entry name" value="Probable glutamine synthetase"/>
    <property type="match status" value="1"/>
</dbReference>
<evidence type="ECO:0000313" key="9">
    <source>
        <dbReference type="Proteomes" id="UP000235116"/>
    </source>
</evidence>
<dbReference type="GO" id="GO:0004356">
    <property type="term" value="F:glutamine synthetase activity"/>
    <property type="evidence" value="ECO:0007669"/>
    <property type="project" value="InterPro"/>
</dbReference>
<dbReference type="Gene3D" id="3.30.590.10">
    <property type="entry name" value="Glutamine synthetase/guanido kinase, catalytic domain"/>
    <property type="match status" value="1"/>
</dbReference>
<comment type="similarity">
    <text evidence="1 5 6">Belongs to the glutamine synthetase family.</text>
</comment>
<feature type="domain" description="GS catalytic" evidence="7">
    <location>
        <begin position="132"/>
        <end position="469"/>
    </location>
</feature>
<dbReference type="InterPro" id="IPR014746">
    <property type="entry name" value="Gln_synth/guanido_kin_cat_dom"/>
</dbReference>
<dbReference type="Pfam" id="PF00120">
    <property type="entry name" value="Gln-synt_C"/>
    <property type="match status" value="1"/>
</dbReference>
<name>A0A2K9LM91_9GAMM</name>
<dbReference type="AlphaFoldDB" id="A0A2K9LM91"/>
<keyword evidence="2" id="KW-0436">Ligase</keyword>
<evidence type="ECO:0000256" key="2">
    <source>
        <dbReference type="ARBA" id="ARBA00022598"/>
    </source>
</evidence>
<dbReference type="GO" id="GO:0005524">
    <property type="term" value="F:ATP binding"/>
    <property type="evidence" value="ECO:0007669"/>
    <property type="project" value="UniProtKB-KW"/>
</dbReference>
<evidence type="ECO:0000313" key="8">
    <source>
        <dbReference type="EMBL" id="AUM12605.1"/>
    </source>
</evidence>
<gene>
    <name evidence="8" type="ORF">Kalk_09330</name>
</gene>
<evidence type="ECO:0000256" key="6">
    <source>
        <dbReference type="RuleBase" id="RU000384"/>
    </source>
</evidence>
<dbReference type="GO" id="GO:0006576">
    <property type="term" value="P:biogenic amine metabolic process"/>
    <property type="evidence" value="ECO:0007669"/>
    <property type="project" value="UniProtKB-ARBA"/>
</dbReference>
<dbReference type="SMART" id="SM01230">
    <property type="entry name" value="Gln-synt_C"/>
    <property type="match status" value="1"/>
</dbReference>
<accession>A0A2K9LM91</accession>
<dbReference type="InterPro" id="IPR008146">
    <property type="entry name" value="Gln_synth_cat_dom"/>
</dbReference>
<evidence type="ECO:0000256" key="5">
    <source>
        <dbReference type="PROSITE-ProRule" id="PRU01331"/>
    </source>
</evidence>
<sequence>MTQPTRSAGGPSIDPRTVQTIEQAKAIVQDRELTHVKVGVADLDGVIRGKYMSREKFFSALDNGFGFCDVVLGWDSNDQLYEGVGIQYTGWQTGYPDAPVRVVPSTCRDLYDEPGMLFFLAEFTAEAEQLCPRGVLKRVLAKACAMGFDVKAAFEYEFFLFNETPESVREKHYQNLNTLTPGFFGYSTLRNSVHAELYQDLLELGEIMDIPIEGLHTETGPGVLEAAIAVDEALNAADKALLFKTFTKVWAQRNEMMATFMAKWSNDYPGQSGHIHISLQDKSHQSVFHQAGAEHNMSELQRQFVAGQQKYMAELTAMYAQTVNAYSRMIPGFWAPTHATWGVENRTTSLRVIPGSQKSQRVEFRFGSADANPYIALAAALGSGLMGIEQQLQPEPQVKGNAYEQTFPDYLALPVTLDRAAEKLAGSAVAKALFGAPFVEHYAATRLWEAQEFRKHITDWELKRYFEII</sequence>
<organism evidence="8 9">
    <name type="scientific">Ketobacter alkanivorans</name>
    <dbReference type="NCBI Taxonomy" id="1917421"/>
    <lineage>
        <taxon>Bacteria</taxon>
        <taxon>Pseudomonadati</taxon>
        <taxon>Pseudomonadota</taxon>
        <taxon>Gammaproteobacteria</taxon>
        <taxon>Pseudomonadales</taxon>
        <taxon>Ketobacteraceae</taxon>
        <taxon>Ketobacter</taxon>
    </lineage>
</organism>